<dbReference type="PROSITE" id="PS50198">
    <property type="entry name" value="PPIC_PPIASE_2"/>
    <property type="match status" value="1"/>
</dbReference>
<evidence type="ECO:0000313" key="12">
    <source>
        <dbReference type="Proteomes" id="UP000244037"/>
    </source>
</evidence>
<feature type="signal peptide" evidence="9">
    <location>
        <begin position="1"/>
        <end position="23"/>
    </location>
</feature>
<keyword evidence="5 8" id="KW-0697">Rotamase</keyword>
<proteinExistence type="inferred from homology"/>
<protein>
    <recommendedName>
        <fullName evidence="4">Parvulin-like PPIase</fullName>
        <ecNumber evidence="3">5.2.1.8</ecNumber>
    </recommendedName>
    <alternativeName>
        <fullName evidence="6">Peptidyl-prolyl cis-trans isomerase plp</fullName>
    </alternativeName>
    <alternativeName>
        <fullName evidence="7">Rotamase plp</fullName>
    </alternativeName>
</protein>
<dbReference type="RefSeq" id="WP_108025576.1">
    <property type="nucleotide sequence ID" value="NZ_QAYC01000004.1"/>
</dbReference>
<dbReference type="Proteomes" id="UP000244037">
    <property type="component" value="Unassembled WGS sequence"/>
</dbReference>
<evidence type="ECO:0000256" key="7">
    <source>
        <dbReference type="ARBA" id="ARBA00031484"/>
    </source>
</evidence>
<keyword evidence="9" id="KW-0732">Signal</keyword>
<keyword evidence="8 11" id="KW-0413">Isomerase</keyword>
<dbReference type="GO" id="GO:0003755">
    <property type="term" value="F:peptidyl-prolyl cis-trans isomerase activity"/>
    <property type="evidence" value="ECO:0007669"/>
    <property type="project" value="UniProtKB-KW"/>
</dbReference>
<dbReference type="AlphaFoldDB" id="A0A8E3AR41"/>
<dbReference type="PANTHER" id="PTHR47245:SF2">
    <property type="entry name" value="PEPTIDYL-PROLYL CIS-TRANS ISOMERASE HP_0175-RELATED"/>
    <property type="match status" value="1"/>
</dbReference>
<comment type="similarity">
    <text evidence="2">Belongs to the PpiC/parvulin rotamase family.</text>
</comment>
<comment type="catalytic activity">
    <reaction evidence="1">
        <text>[protein]-peptidylproline (omega=180) = [protein]-peptidylproline (omega=0)</text>
        <dbReference type="Rhea" id="RHEA:16237"/>
        <dbReference type="Rhea" id="RHEA-COMP:10747"/>
        <dbReference type="Rhea" id="RHEA-COMP:10748"/>
        <dbReference type="ChEBI" id="CHEBI:83833"/>
        <dbReference type="ChEBI" id="CHEBI:83834"/>
        <dbReference type="EC" id="5.2.1.8"/>
    </reaction>
</comment>
<evidence type="ECO:0000313" key="11">
    <source>
        <dbReference type="EMBL" id="PTW50468.1"/>
    </source>
</evidence>
<dbReference type="PANTHER" id="PTHR47245">
    <property type="entry name" value="PEPTIDYLPROLYL ISOMERASE"/>
    <property type="match status" value="1"/>
</dbReference>
<dbReference type="InterPro" id="IPR027304">
    <property type="entry name" value="Trigger_fact/SurA_dom_sf"/>
</dbReference>
<gene>
    <name evidence="11" type="ORF">C8N38_104103</name>
</gene>
<evidence type="ECO:0000259" key="10">
    <source>
        <dbReference type="PROSITE" id="PS50198"/>
    </source>
</evidence>
<dbReference type="InterPro" id="IPR023058">
    <property type="entry name" value="PPIase_PpiC_CS"/>
</dbReference>
<dbReference type="InterPro" id="IPR050245">
    <property type="entry name" value="PrsA_foldase"/>
</dbReference>
<dbReference type="Gene3D" id="3.10.50.40">
    <property type="match status" value="1"/>
</dbReference>
<dbReference type="InterPro" id="IPR046357">
    <property type="entry name" value="PPIase_dom_sf"/>
</dbReference>
<reference evidence="11 12" key="1">
    <citation type="submission" date="2018-04" db="EMBL/GenBank/DDBJ databases">
        <title>Genomic Encyclopedia of Archaeal and Bacterial Type Strains, Phase II (KMG-II): from individual species to whole genera.</title>
        <authorList>
            <person name="Goeker M."/>
        </authorList>
    </citation>
    <scope>NUCLEOTIDE SEQUENCE [LARGE SCALE GENOMIC DNA]</scope>
    <source>
        <strain evidence="11 12">DSM 19783</strain>
    </source>
</reference>
<evidence type="ECO:0000256" key="4">
    <source>
        <dbReference type="ARBA" id="ARBA00018370"/>
    </source>
</evidence>
<dbReference type="SUPFAM" id="SSF54534">
    <property type="entry name" value="FKBP-like"/>
    <property type="match status" value="1"/>
</dbReference>
<evidence type="ECO:0000256" key="9">
    <source>
        <dbReference type="SAM" id="SignalP"/>
    </source>
</evidence>
<comment type="caution">
    <text evidence="11">The sequence shown here is derived from an EMBL/GenBank/DDBJ whole genome shotgun (WGS) entry which is preliminary data.</text>
</comment>
<evidence type="ECO:0000256" key="3">
    <source>
        <dbReference type="ARBA" id="ARBA00013194"/>
    </source>
</evidence>
<keyword evidence="12" id="KW-1185">Reference proteome</keyword>
<organism evidence="11 12">
    <name type="scientific">Rhodovulum kholense</name>
    <dbReference type="NCBI Taxonomy" id="453584"/>
    <lineage>
        <taxon>Bacteria</taxon>
        <taxon>Pseudomonadati</taxon>
        <taxon>Pseudomonadota</taxon>
        <taxon>Alphaproteobacteria</taxon>
        <taxon>Rhodobacterales</taxon>
        <taxon>Paracoccaceae</taxon>
        <taxon>Rhodovulum</taxon>
    </lineage>
</organism>
<dbReference type="Pfam" id="PF00639">
    <property type="entry name" value="Rotamase"/>
    <property type="match status" value="1"/>
</dbReference>
<dbReference type="EC" id="5.2.1.8" evidence="3"/>
<dbReference type="InterPro" id="IPR000297">
    <property type="entry name" value="PPIase_PpiC"/>
</dbReference>
<evidence type="ECO:0000256" key="6">
    <source>
        <dbReference type="ARBA" id="ARBA00030642"/>
    </source>
</evidence>
<evidence type="ECO:0000256" key="5">
    <source>
        <dbReference type="ARBA" id="ARBA00023110"/>
    </source>
</evidence>
<evidence type="ECO:0000256" key="1">
    <source>
        <dbReference type="ARBA" id="ARBA00000971"/>
    </source>
</evidence>
<feature type="domain" description="PpiC" evidence="10">
    <location>
        <begin position="134"/>
        <end position="223"/>
    </location>
</feature>
<accession>A0A8E3AR41</accession>
<dbReference type="SUPFAM" id="SSF109998">
    <property type="entry name" value="Triger factor/SurA peptide-binding domain-like"/>
    <property type="match status" value="1"/>
</dbReference>
<feature type="chain" id="PRO_5034240699" description="Parvulin-like PPIase" evidence="9">
    <location>
        <begin position="24"/>
        <end position="281"/>
    </location>
</feature>
<sequence>MTFALKPLAALTLAAGMALPALAEDIGPDTVVARVGNQEITIGHMVVLRAQLPAEYQQLPDDVLYQAVLDQLIRQTAVGEAIGTDLSKGASLALENERRSFVAGEALSRVAEEAVTDEAVQAAYDAAYGAAHPINEYHAAHILVETEDEAKAIETELANGADFAELAKEKSTGPSGPNGGDLGWFSEGMMVQPFEEAVVAMKPGEVSAPVQTQFGWHVIKLYESRLKDAPALDDVRGDLVQKIQRDAMEQALEKYTEEADVTRTEIEVDPAILKDQSLLDQ</sequence>
<evidence type="ECO:0000256" key="8">
    <source>
        <dbReference type="PROSITE-ProRule" id="PRU00278"/>
    </source>
</evidence>
<dbReference type="EMBL" id="QAYC01000004">
    <property type="protein sequence ID" value="PTW50468.1"/>
    <property type="molecule type" value="Genomic_DNA"/>
</dbReference>
<evidence type="ECO:0000256" key="2">
    <source>
        <dbReference type="ARBA" id="ARBA00007656"/>
    </source>
</evidence>
<dbReference type="PROSITE" id="PS01096">
    <property type="entry name" value="PPIC_PPIASE_1"/>
    <property type="match status" value="1"/>
</dbReference>
<dbReference type="OrthoDB" id="14196at2"/>
<name>A0A8E3AR41_9RHOB</name>